<evidence type="ECO:0000313" key="14">
    <source>
        <dbReference type="Proteomes" id="UP000228380"/>
    </source>
</evidence>
<dbReference type="InterPro" id="IPR018957">
    <property type="entry name" value="Znf_C3HC4_RING-type"/>
</dbReference>
<dbReference type="SUPFAM" id="SSF57850">
    <property type="entry name" value="RING/U-box"/>
    <property type="match status" value="1"/>
</dbReference>
<keyword evidence="6 10" id="KW-0863">Zinc-finger</keyword>
<dbReference type="GeneID" id="103698592"/>
<name>A0A8B7BJW2_PHODC</name>
<evidence type="ECO:0000259" key="13">
    <source>
        <dbReference type="PROSITE" id="PS50089"/>
    </source>
</evidence>
<evidence type="ECO:0000256" key="7">
    <source>
        <dbReference type="ARBA" id="ARBA00022786"/>
    </source>
</evidence>
<dbReference type="AlphaFoldDB" id="A0A8B7BJW2"/>
<dbReference type="Proteomes" id="UP000228380">
    <property type="component" value="Unplaced"/>
</dbReference>
<gene>
    <name evidence="15" type="primary">LOC103698592</name>
</gene>
<organism evidence="14 15">
    <name type="scientific">Phoenix dactylifera</name>
    <name type="common">Date palm</name>
    <dbReference type="NCBI Taxonomy" id="42345"/>
    <lineage>
        <taxon>Eukaryota</taxon>
        <taxon>Viridiplantae</taxon>
        <taxon>Streptophyta</taxon>
        <taxon>Embryophyta</taxon>
        <taxon>Tracheophyta</taxon>
        <taxon>Spermatophyta</taxon>
        <taxon>Magnoliopsida</taxon>
        <taxon>Liliopsida</taxon>
        <taxon>Arecaceae</taxon>
        <taxon>Coryphoideae</taxon>
        <taxon>Phoeniceae</taxon>
        <taxon>Phoenix</taxon>
    </lineage>
</organism>
<dbReference type="GO" id="GO:0006511">
    <property type="term" value="P:ubiquitin-dependent protein catabolic process"/>
    <property type="evidence" value="ECO:0007669"/>
    <property type="project" value="UniProtKB-UniRule"/>
</dbReference>
<comment type="pathway">
    <text evidence="3 11">Protein modification; protein ubiquitination.</text>
</comment>
<dbReference type="Gene3D" id="3.30.40.10">
    <property type="entry name" value="Zinc/RING finger domain, C3HC4 (zinc finger)"/>
    <property type="match status" value="1"/>
</dbReference>
<evidence type="ECO:0000256" key="8">
    <source>
        <dbReference type="ARBA" id="ARBA00022833"/>
    </source>
</evidence>
<evidence type="ECO:0000256" key="5">
    <source>
        <dbReference type="ARBA" id="ARBA00022723"/>
    </source>
</evidence>
<evidence type="ECO:0000256" key="4">
    <source>
        <dbReference type="ARBA" id="ARBA00022679"/>
    </source>
</evidence>
<sequence>MADDENRMDLNLYVGLPPLPRPRNPDLGLELPLGLELTLSSLPWSPSPSRESRSLAPMSRRFERPIYSPSNALHAPESLPVDPLHAADDSPPLEPCIPARLVELETHAPNSAPYAPASAGPDRPSARHPPAGRIPQLHDEAATSVNPCSTVRMSELMSRGDRAGSRHEHLECQELRFQRLIESNNRLRPRRSGMSDGERSDSQTSPDQLMHDIMQSQRTLEASKKDKPHAEGKGTEGLEKGKEDEGAASFECNICFDMAKEPVVTPCGHLFCWPCLYQWLHVNPVFPECPVCKGEVRESNLTPIYGRGGSDTTAKEVSGEDRNSGLKIPPRPRAHRTESLRQELQRSSGGILALGESATAWRHIDEEARAAVSFGEDPGPSLQLRFNASDRAFISRLMQWRMQREEGSGSNITGIDLPAITEPNPQTDGIDVSRQPPQGHASTSRWRARRRFAVRGAIPAVNHRRPTAEQASASSTPAVIPGDIAATDISAEPNRAGSSRSLRRRGRSSNSGSLDADGEASHSHRRRRLN</sequence>
<dbReference type="GO" id="GO:0016567">
    <property type="term" value="P:protein ubiquitination"/>
    <property type="evidence" value="ECO:0007669"/>
    <property type="project" value="UniProtKB-UniPathway"/>
</dbReference>
<keyword evidence="7 11" id="KW-0833">Ubl conjugation pathway</keyword>
<evidence type="ECO:0000313" key="15">
    <source>
        <dbReference type="RefSeq" id="XP_008778848.1"/>
    </source>
</evidence>
<evidence type="ECO:0000256" key="9">
    <source>
        <dbReference type="ARBA" id="ARBA00023136"/>
    </source>
</evidence>
<feature type="region of interest" description="Disordered" evidence="12">
    <location>
        <begin position="183"/>
        <end position="243"/>
    </location>
</feature>
<feature type="compositionally biased region" description="Low complexity" evidence="12">
    <location>
        <begin position="39"/>
        <end position="49"/>
    </location>
</feature>
<feature type="compositionally biased region" description="Basic and acidic residues" evidence="12">
    <location>
        <begin position="221"/>
        <end position="243"/>
    </location>
</feature>
<keyword evidence="8 11" id="KW-0862">Zinc</keyword>
<keyword evidence="5 11" id="KW-0479">Metal-binding</keyword>
<feature type="region of interest" description="Disordered" evidence="12">
    <location>
        <begin position="39"/>
        <end position="60"/>
    </location>
</feature>
<evidence type="ECO:0000256" key="10">
    <source>
        <dbReference type="PROSITE-ProRule" id="PRU00175"/>
    </source>
</evidence>
<evidence type="ECO:0000256" key="2">
    <source>
        <dbReference type="ARBA" id="ARBA00004308"/>
    </source>
</evidence>
<dbReference type="GO" id="GO:0008270">
    <property type="term" value="F:zinc ion binding"/>
    <property type="evidence" value="ECO:0007669"/>
    <property type="project" value="UniProtKB-KW"/>
</dbReference>
<evidence type="ECO:0000256" key="11">
    <source>
        <dbReference type="RuleBase" id="RU369090"/>
    </source>
</evidence>
<feature type="region of interest" description="Disordered" evidence="12">
    <location>
        <begin position="302"/>
        <end position="348"/>
    </location>
</feature>
<dbReference type="GO" id="GO:0061630">
    <property type="term" value="F:ubiquitin protein ligase activity"/>
    <property type="evidence" value="ECO:0007669"/>
    <property type="project" value="UniProtKB-UniRule"/>
</dbReference>
<dbReference type="SMART" id="SM00184">
    <property type="entry name" value="RING"/>
    <property type="match status" value="1"/>
</dbReference>
<keyword evidence="14" id="KW-1185">Reference proteome</keyword>
<evidence type="ECO:0000256" key="12">
    <source>
        <dbReference type="SAM" id="MobiDB-lite"/>
    </source>
</evidence>
<feature type="compositionally biased region" description="Basic and acidic residues" evidence="12">
    <location>
        <begin position="335"/>
        <end position="344"/>
    </location>
</feature>
<dbReference type="PROSITE" id="PS00518">
    <property type="entry name" value="ZF_RING_1"/>
    <property type="match status" value="1"/>
</dbReference>
<dbReference type="OrthoDB" id="302966at2759"/>
<feature type="compositionally biased region" description="Basic and acidic residues" evidence="12">
    <location>
        <begin position="313"/>
        <end position="324"/>
    </location>
</feature>
<dbReference type="CDD" id="cd16534">
    <property type="entry name" value="RING-HC_RNF5-like"/>
    <property type="match status" value="1"/>
</dbReference>
<evidence type="ECO:0000256" key="3">
    <source>
        <dbReference type="ARBA" id="ARBA00004906"/>
    </source>
</evidence>
<protein>
    <recommendedName>
        <fullName evidence="11">E3 ubiquitin-protein ligase RMA</fullName>
        <ecNumber evidence="11">2.3.2.27</ecNumber>
    </recommendedName>
    <alternativeName>
        <fullName evidence="11">Protein RING membrane-anchor</fullName>
    </alternativeName>
    <alternativeName>
        <fullName evidence="11">RING-type E3 ubiquitin transferase RMA</fullName>
    </alternativeName>
</protein>
<keyword evidence="4 11" id="KW-0808">Transferase</keyword>
<evidence type="ECO:0000256" key="1">
    <source>
        <dbReference type="ARBA" id="ARBA00000900"/>
    </source>
</evidence>
<dbReference type="GO" id="GO:0005789">
    <property type="term" value="C:endoplasmic reticulum membrane"/>
    <property type="evidence" value="ECO:0007669"/>
    <property type="project" value="UniProtKB-SubCell"/>
</dbReference>
<reference evidence="15" key="1">
    <citation type="submission" date="2025-08" db="UniProtKB">
        <authorList>
            <consortium name="RefSeq"/>
        </authorList>
    </citation>
    <scope>IDENTIFICATION</scope>
    <source>
        <tissue evidence="15">Young leaves</tissue>
    </source>
</reference>
<dbReference type="KEGG" id="pda:103698592"/>
<dbReference type="RefSeq" id="XP_008778848.1">
    <property type="nucleotide sequence ID" value="XM_008780626.2"/>
</dbReference>
<accession>A0A8B7BJW2</accession>
<feature type="region of interest" description="Disordered" evidence="12">
    <location>
        <begin position="407"/>
        <end position="530"/>
    </location>
</feature>
<dbReference type="UniPathway" id="UPA00143"/>
<comment type="domain">
    <text evidence="11">The RING-type zinc finger domain is responsible for E3 ligase activity.</text>
</comment>
<dbReference type="EC" id="2.3.2.27" evidence="11"/>
<comment type="function">
    <text evidence="11">E3 ubiquitin-protein ligase.</text>
</comment>
<dbReference type="InterPro" id="IPR045103">
    <property type="entry name" value="RNF5/RNF185-like"/>
</dbReference>
<feature type="domain" description="RING-type" evidence="13">
    <location>
        <begin position="252"/>
        <end position="293"/>
    </location>
</feature>
<dbReference type="PANTHER" id="PTHR12313">
    <property type="entry name" value="E3 UBIQUITIN-PROTEIN LIGASE RNF5-RELATED"/>
    <property type="match status" value="1"/>
</dbReference>
<dbReference type="InterPro" id="IPR013083">
    <property type="entry name" value="Znf_RING/FYVE/PHD"/>
</dbReference>
<comment type="catalytic activity">
    <reaction evidence="1 11">
        <text>S-ubiquitinyl-[E2 ubiquitin-conjugating enzyme]-L-cysteine + [acceptor protein]-L-lysine = [E2 ubiquitin-conjugating enzyme]-L-cysteine + N(6)-ubiquitinyl-[acceptor protein]-L-lysine.</text>
        <dbReference type="EC" id="2.3.2.27"/>
    </reaction>
</comment>
<feature type="compositionally biased region" description="Low complexity" evidence="12">
    <location>
        <begin position="110"/>
        <end position="121"/>
    </location>
</feature>
<feature type="region of interest" description="Disordered" evidence="12">
    <location>
        <begin position="110"/>
        <end position="149"/>
    </location>
</feature>
<dbReference type="PROSITE" id="PS50089">
    <property type="entry name" value="ZF_RING_2"/>
    <property type="match status" value="1"/>
</dbReference>
<dbReference type="InterPro" id="IPR001841">
    <property type="entry name" value="Znf_RING"/>
</dbReference>
<comment type="subcellular location">
    <subcellularLocation>
        <location evidence="2">Endomembrane system</location>
    </subcellularLocation>
    <subcellularLocation>
        <location evidence="11">Endoplasmic reticulum membrane</location>
        <topology evidence="11">Single-pass type IV membrane protein</topology>
    </subcellularLocation>
</comment>
<keyword evidence="9" id="KW-0472">Membrane</keyword>
<keyword evidence="11" id="KW-0256">Endoplasmic reticulum</keyword>
<evidence type="ECO:0000256" key="6">
    <source>
        <dbReference type="ARBA" id="ARBA00022771"/>
    </source>
</evidence>
<dbReference type="Pfam" id="PF00097">
    <property type="entry name" value="zf-C3HC4"/>
    <property type="match status" value="1"/>
</dbReference>
<proteinExistence type="predicted"/>
<dbReference type="InterPro" id="IPR017907">
    <property type="entry name" value="Znf_RING_CS"/>
</dbReference>